<dbReference type="EnsemblPlants" id="AUR62027597-RA">
    <property type="protein sequence ID" value="AUR62027597-RA:cds"/>
    <property type="gene ID" value="AUR62027597"/>
</dbReference>
<reference evidence="1" key="1">
    <citation type="journal article" date="2017" name="Nature">
        <title>The genome of Chenopodium quinoa.</title>
        <authorList>
            <person name="Jarvis D.E."/>
            <person name="Ho Y.S."/>
            <person name="Lightfoot D.J."/>
            <person name="Schmoeckel S.M."/>
            <person name="Li B."/>
            <person name="Borm T.J.A."/>
            <person name="Ohyanagi H."/>
            <person name="Mineta K."/>
            <person name="Michell C.T."/>
            <person name="Saber N."/>
            <person name="Kharbatia N.M."/>
            <person name="Rupper R.R."/>
            <person name="Sharp A.R."/>
            <person name="Dally N."/>
            <person name="Boughton B.A."/>
            <person name="Woo Y.H."/>
            <person name="Gao G."/>
            <person name="Schijlen E.G.W.M."/>
            <person name="Guo X."/>
            <person name="Momin A.A."/>
            <person name="Negrao S."/>
            <person name="Al-Babili S."/>
            <person name="Gehring C."/>
            <person name="Roessner U."/>
            <person name="Jung C."/>
            <person name="Murphy K."/>
            <person name="Arold S.T."/>
            <person name="Gojobori T."/>
            <person name="van der Linden C.G."/>
            <person name="van Loo E.N."/>
            <person name="Jellen E.N."/>
            <person name="Maughan P.J."/>
            <person name="Tester M."/>
        </authorList>
    </citation>
    <scope>NUCLEOTIDE SEQUENCE [LARGE SCALE GENOMIC DNA]</scope>
    <source>
        <strain evidence="1">cv. PI 614886</strain>
    </source>
</reference>
<dbReference type="Gramene" id="AUR62027597-RA">
    <property type="protein sequence ID" value="AUR62027597-RA:cds"/>
    <property type="gene ID" value="AUR62027597"/>
</dbReference>
<dbReference type="Proteomes" id="UP000596660">
    <property type="component" value="Unplaced"/>
</dbReference>
<reference evidence="1" key="2">
    <citation type="submission" date="2021-03" db="UniProtKB">
        <authorList>
            <consortium name="EnsemblPlants"/>
        </authorList>
    </citation>
    <scope>IDENTIFICATION</scope>
</reference>
<name>A0A803MDQ4_CHEQI</name>
<evidence type="ECO:0000313" key="1">
    <source>
        <dbReference type="EnsemblPlants" id="AUR62027597-RA:cds"/>
    </source>
</evidence>
<accession>A0A803MDQ4</accession>
<organism evidence="1 2">
    <name type="scientific">Chenopodium quinoa</name>
    <name type="common">Quinoa</name>
    <dbReference type="NCBI Taxonomy" id="63459"/>
    <lineage>
        <taxon>Eukaryota</taxon>
        <taxon>Viridiplantae</taxon>
        <taxon>Streptophyta</taxon>
        <taxon>Embryophyta</taxon>
        <taxon>Tracheophyta</taxon>
        <taxon>Spermatophyta</taxon>
        <taxon>Magnoliopsida</taxon>
        <taxon>eudicotyledons</taxon>
        <taxon>Gunneridae</taxon>
        <taxon>Pentapetalae</taxon>
        <taxon>Caryophyllales</taxon>
        <taxon>Chenopodiaceae</taxon>
        <taxon>Chenopodioideae</taxon>
        <taxon>Atripliceae</taxon>
        <taxon>Chenopodium</taxon>
    </lineage>
</organism>
<sequence>MNLWKNVMAKERDCLAMGYFSMATLPSKMKPARLPARIGDHRIRLHSIFHKKRTGYKRQRSQRIYPVFLPIDQIICAFGVVKHRVMGSWLLVYVLFPIH</sequence>
<proteinExistence type="predicted"/>
<keyword evidence="2" id="KW-1185">Reference proteome</keyword>
<protein>
    <submittedName>
        <fullName evidence="1">Uncharacterized protein</fullName>
    </submittedName>
</protein>
<evidence type="ECO:0000313" key="2">
    <source>
        <dbReference type="Proteomes" id="UP000596660"/>
    </source>
</evidence>
<dbReference type="AlphaFoldDB" id="A0A803MDQ4"/>